<proteinExistence type="predicted"/>
<feature type="region of interest" description="Disordered" evidence="1">
    <location>
        <begin position="1"/>
        <end position="20"/>
    </location>
</feature>
<evidence type="ECO:0000256" key="1">
    <source>
        <dbReference type="SAM" id="MobiDB-lite"/>
    </source>
</evidence>
<sequence length="237" mass="24164">MPETAETNPKQGSTVQPHHSSSHLSSLFKLFKHQPSNPVLSTISGKREFNKPGRYVWIVPNGVGFIDVILIGGGAAGGVYTKAESGPSSSSSFGDIALAAGGSTADSSKNSTQGGKGGFGNLESGGDGSYYIGIANGGDCGRKSGTCRKYGGKGGCKNENGNIFWITPPSPYGGGGAGISYGGGAGGYSIVTKFPVIPGTKYEIIVGEGMKAPFNKKDQYGANGIVVVAWGTEEILN</sequence>
<evidence type="ECO:0000313" key="2">
    <source>
        <dbReference type="EMBL" id="AYV85802.1"/>
    </source>
</evidence>
<name>A0A3G5AF42_9VIRU</name>
<dbReference type="EMBL" id="MK072479">
    <property type="protein sequence ID" value="AYV85802.1"/>
    <property type="molecule type" value="Genomic_DNA"/>
</dbReference>
<accession>A0A3G5AF42</accession>
<feature type="compositionally biased region" description="Polar residues" evidence="1">
    <location>
        <begin position="1"/>
        <end position="17"/>
    </location>
</feature>
<organism evidence="2">
    <name type="scientific">Satyrvirus sp</name>
    <dbReference type="NCBI Taxonomy" id="2487771"/>
    <lineage>
        <taxon>Viruses</taxon>
        <taxon>Varidnaviria</taxon>
        <taxon>Bamfordvirae</taxon>
        <taxon>Nucleocytoviricota</taxon>
        <taxon>Megaviricetes</taxon>
        <taxon>Imitervirales</taxon>
        <taxon>Mimiviridae</taxon>
        <taxon>Megamimivirinae</taxon>
    </lineage>
</organism>
<protein>
    <submittedName>
        <fullName evidence="2">Uncharacterized protein</fullName>
    </submittedName>
</protein>
<reference evidence="2" key="1">
    <citation type="submission" date="2018-10" db="EMBL/GenBank/DDBJ databases">
        <title>Hidden diversity of soil giant viruses.</title>
        <authorList>
            <person name="Schulz F."/>
            <person name="Alteio L."/>
            <person name="Goudeau D."/>
            <person name="Ryan E.M."/>
            <person name="Malmstrom R.R."/>
            <person name="Blanchard J."/>
            <person name="Woyke T."/>
        </authorList>
    </citation>
    <scope>NUCLEOTIDE SEQUENCE</scope>
    <source>
        <strain evidence="2">SAV1</strain>
    </source>
</reference>
<gene>
    <name evidence="2" type="ORF">Satyrvirus43_6</name>
</gene>